<protein>
    <submittedName>
        <fullName evidence="2">Uncharacterized protein</fullName>
    </submittedName>
</protein>
<keyword evidence="1" id="KW-0732">Signal</keyword>
<proteinExistence type="predicted"/>
<sequence length="125" mass="13349">MSVLVRLGVAALFAVHIASAYAAAAEPLSFTVEGDSYVVPRDDLVSVETHETGGLTFCLAPGAEKALTDFTARHPDETVSIAIGDTNVFYLKIVKPYGGGCINWPLHPKVAQNYRNMLLGEVTAQ</sequence>
<evidence type="ECO:0000256" key="1">
    <source>
        <dbReference type="SAM" id="SignalP"/>
    </source>
</evidence>
<evidence type="ECO:0000313" key="3">
    <source>
        <dbReference type="Proteomes" id="UP000249590"/>
    </source>
</evidence>
<name>A0A8B2NIX4_9HYPH</name>
<dbReference type="RefSeq" id="WP_111349482.1">
    <property type="nucleotide sequence ID" value="NZ_QHHQ01000005.1"/>
</dbReference>
<feature type="signal peptide" evidence="1">
    <location>
        <begin position="1"/>
        <end position="22"/>
    </location>
</feature>
<dbReference type="EMBL" id="QHHQ01000005">
    <property type="protein sequence ID" value="RAH99335.1"/>
    <property type="molecule type" value="Genomic_DNA"/>
</dbReference>
<keyword evidence="3" id="KW-1185">Reference proteome</keyword>
<comment type="caution">
    <text evidence="2">The sequence shown here is derived from an EMBL/GenBank/DDBJ whole genome shotgun (WGS) entry which is preliminary data.</text>
</comment>
<feature type="chain" id="PRO_5032625655" evidence="1">
    <location>
        <begin position="23"/>
        <end position="125"/>
    </location>
</feature>
<organism evidence="2 3">
    <name type="scientific">Acuticoccus sediminis</name>
    <dbReference type="NCBI Taxonomy" id="2184697"/>
    <lineage>
        <taxon>Bacteria</taxon>
        <taxon>Pseudomonadati</taxon>
        <taxon>Pseudomonadota</taxon>
        <taxon>Alphaproteobacteria</taxon>
        <taxon>Hyphomicrobiales</taxon>
        <taxon>Amorphaceae</taxon>
        <taxon>Acuticoccus</taxon>
    </lineage>
</organism>
<gene>
    <name evidence="2" type="ORF">DLJ53_22630</name>
</gene>
<dbReference type="OrthoDB" id="7889179at2"/>
<evidence type="ECO:0000313" key="2">
    <source>
        <dbReference type="EMBL" id="RAH99335.1"/>
    </source>
</evidence>
<accession>A0A8B2NIX4</accession>
<dbReference type="AlphaFoldDB" id="A0A8B2NIX4"/>
<reference evidence="2 3" key="1">
    <citation type="submission" date="2018-05" db="EMBL/GenBank/DDBJ databases">
        <title>Acuticoccus sediminis sp. nov., isolated from deep-sea sediment of Indian Ocean.</title>
        <authorList>
            <person name="Liu X."/>
            <person name="Lai Q."/>
            <person name="Du Y."/>
            <person name="Sun F."/>
            <person name="Zhang X."/>
            <person name="Wang S."/>
            <person name="Shao Z."/>
        </authorList>
    </citation>
    <scope>NUCLEOTIDE SEQUENCE [LARGE SCALE GENOMIC DNA]</scope>
    <source>
        <strain evidence="2 3">PTG4-2</strain>
    </source>
</reference>
<dbReference type="Proteomes" id="UP000249590">
    <property type="component" value="Unassembled WGS sequence"/>
</dbReference>